<evidence type="ECO:0000259" key="4">
    <source>
        <dbReference type="PROSITE" id="PS50240"/>
    </source>
</evidence>
<evidence type="ECO:0000313" key="6">
    <source>
        <dbReference type="Proteomes" id="UP001286313"/>
    </source>
</evidence>
<dbReference type="EMBL" id="JAWQEG010000498">
    <property type="protein sequence ID" value="KAK3889288.1"/>
    <property type="molecule type" value="Genomic_DNA"/>
</dbReference>
<comment type="caution">
    <text evidence="5">The sequence shown here is derived from an EMBL/GenBank/DDBJ whole genome shotgun (WGS) entry which is preliminary data.</text>
</comment>
<organism evidence="5 6">
    <name type="scientific">Petrolisthes cinctipes</name>
    <name type="common">Flat porcelain crab</name>
    <dbReference type="NCBI Taxonomy" id="88211"/>
    <lineage>
        <taxon>Eukaryota</taxon>
        <taxon>Metazoa</taxon>
        <taxon>Ecdysozoa</taxon>
        <taxon>Arthropoda</taxon>
        <taxon>Crustacea</taxon>
        <taxon>Multicrustacea</taxon>
        <taxon>Malacostraca</taxon>
        <taxon>Eumalacostraca</taxon>
        <taxon>Eucarida</taxon>
        <taxon>Decapoda</taxon>
        <taxon>Pleocyemata</taxon>
        <taxon>Anomura</taxon>
        <taxon>Galatheoidea</taxon>
        <taxon>Porcellanidae</taxon>
        <taxon>Petrolisthes</taxon>
    </lineage>
</organism>
<dbReference type="AlphaFoldDB" id="A0AAE1G9Z6"/>
<proteinExistence type="predicted"/>
<sequence>MQKSHINESKVVGGEVVTRGETPYMISLQDNRWGGERHYCGGSIYNSHTIITAAHCVVAFNTDILQVVAGEYDRSVIEGSEQKVGVSQAIVHPNYDSSTYENDIALLKLKHDLTFNEYVQPIQMPAKNTVVSGMCMVAGWGANVELGDPVNIPRKIYVPVWPDDQCQGVYSVEEIHETMVCAGYEEGGKDSCHTDSGGPLTCYNDGGSFLGGVVSWGYGCARANCPGVYTEIAYFLQWILTSDT</sequence>
<dbReference type="GO" id="GO:0006508">
    <property type="term" value="P:proteolysis"/>
    <property type="evidence" value="ECO:0007669"/>
    <property type="project" value="InterPro"/>
</dbReference>
<protein>
    <recommendedName>
        <fullName evidence="4">Peptidase S1 domain-containing protein</fullName>
    </recommendedName>
</protein>
<reference evidence="5" key="1">
    <citation type="submission" date="2023-10" db="EMBL/GenBank/DDBJ databases">
        <title>Genome assemblies of two species of porcelain crab, Petrolisthes cinctipes and Petrolisthes manimaculis (Anomura: Porcellanidae).</title>
        <authorList>
            <person name="Angst P."/>
        </authorList>
    </citation>
    <scope>NUCLEOTIDE SEQUENCE</scope>
    <source>
        <strain evidence="5">PB745_01</strain>
        <tissue evidence="5">Gill</tissue>
    </source>
</reference>
<dbReference type="GO" id="GO:0005576">
    <property type="term" value="C:extracellular region"/>
    <property type="evidence" value="ECO:0007669"/>
    <property type="project" value="UniProtKB-SubCell"/>
</dbReference>
<dbReference type="Proteomes" id="UP001286313">
    <property type="component" value="Unassembled WGS sequence"/>
</dbReference>
<dbReference type="InterPro" id="IPR001254">
    <property type="entry name" value="Trypsin_dom"/>
</dbReference>
<keyword evidence="2" id="KW-0964">Secreted</keyword>
<evidence type="ECO:0000256" key="1">
    <source>
        <dbReference type="ARBA" id="ARBA00004613"/>
    </source>
</evidence>
<comment type="subcellular location">
    <subcellularLocation>
        <location evidence="1">Secreted</location>
    </subcellularLocation>
</comment>
<gene>
    <name evidence="5" type="ORF">Pcinc_006709</name>
</gene>
<dbReference type="CDD" id="cd00190">
    <property type="entry name" value="Tryp_SPc"/>
    <property type="match status" value="1"/>
</dbReference>
<dbReference type="PANTHER" id="PTHR24252">
    <property type="entry name" value="ACROSIN-RELATED"/>
    <property type="match status" value="1"/>
</dbReference>
<feature type="domain" description="Peptidase S1" evidence="4">
    <location>
        <begin position="11"/>
        <end position="244"/>
    </location>
</feature>
<dbReference type="InterPro" id="IPR009003">
    <property type="entry name" value="Peptidase_S1_PA"/>
</dbReference>
<dbReference type="PROSITE" id="PS00134">
    <property type="entry name" value="TRYPSIN_HIS"/>
    <property type="match status" value="1"/>
</dbReference>
<dbReference type="InterPro" id="IPR043504">
    <property type="entry name" value="Peptidase_S1_PA_chymotrypsin"/>
</dbReference>
<name>A0AAE1G9Z6_PETCI</name>
<keyword evidence="3" id="KW-1015">Disulfide bond</keyword>
<evidence type="ECO:0000256" key="3">
    <source>
        <dbReference type="ARBA" id="ARBA00023157"/>
    </source>
</evidence>
<evidence type="ECO:0000313" key="5">
    <source>
        <dbReference type="EMBL" id="KAK3889288.1"/>
    </source>
</evidence>
<dbReference type="SUPFAM" id="SSF50494">
    <property type="entry name" value="Trypsin-like serine proteases"/>
    <property type="match status" value="1"/>
</dbReference>
<keyword evidence="6" id="KW-1185">Reference proteome</keyword>
<dbReference type="PROSITE" id="PS50240">
    <property type="entry name" value="TRYPSIN_DOM"/>
    <property type="match status" value="1"/>
</dbReference>
<dbReference type="FunFam" id="2.40.10.10:FF:000038">
    <property type="entry name" value="Serine protease"/>
    <property type="match status" value="1"/>
</dbReference>
<dbReference type="Pfam" id="PF00089">
    <property type="entry name" value="Trypsin"/>
    <property type="match status" value="1"/>
</dbReference>
<dbReference type="InterPro" id="IPR001314">
    <property type="entry name" value="Peptidase_S1A"/>
</dbReference>
<dbReference type="InterPro" id="IPR018114">
    <property type="entry name" value="TRYPSIN_HIS"/>
</dbReference>
<accession>A0AAE1G9Z6</accession>
<evidence type="ECO:0000256" key="2">
    <source>
        <dbReference type="ARBA" id="ARBA00022525"/>
    </source>
</evidence>
<dbReference type="GO" id="GO:0004252">
    <property type="term" value="F:serine-type endopeptidase activity"/>
    <property type="evidence" value="ECO:0007669"/>
    <property type="project" value="InterPro"/>
</dbReference>
<dbReference type="PRINTS" id="PR00722">
    <property type="entry name" value="CHYMOTRYPSIN"/>
</dbReference>
<dbReference type="Gene3D" id="2.40.10.10">
    <property type="entry name" value="Trypsin-like serine proteases"/>
    <property type="match status" value="2"/>
</dbReference>
<dbReference type="PANTHER" id="PTHR24252:SF7">
    <property type="entry name" value="HYALIN"/>
    <property type="match status" value="1"/>
</dbReference>
<dbReference type="SMART" id="SM00020">
    <property type="entry name" value="Tryp_SPc"/>
    <property type="match status" value="1"/>
</dbReference>